<evidence type="ECO:0000313" key="4">
    <source>
        <dbReference type="Proteomes" id="UP000192276"/>
    </source>
</evidence>
<dbReference type="STRING" id="550983.A4R26_10225"/>
<sequence>MELRMTQHEVASHFGVFYNTITLWEKNKTEPGVERYPAITVFLGYFPWEVDTSTLGGKIKEYRYLHGLTQEAFAKLVGIEEALINGYERGRKKPLPKTVERLEHFLKSVPD</sequence>
<dbReference type="EMBL" id="LWBP01000002">
    <property type="protein sequence ID" value="OQP68098.1"/>
    <property type="molecule type" value="Genomic_DNA"/>
</dbReference>
<gene>
    <name evidence="3" type="ORF">A4R26_10225</name>
</gene>
<dbReference type="GO" id="GO:0003677">
    <property type="term" value="F:DNA binding"/>
    <property type="evidence" value="ECO:0007669"/>
    <property type="project" value="UniProtKB-KW"/>
</dbReference>
<dbReference type="InterPro" id="IPR001387">
    <property type="entry name" value="Cro/C1-type_HTH"/>
</dbReference>
<dbReference type="Gene3D" id="1.10.260.40">
    <property type="entry name" value="lambda repressor-like DNA-binding domains"/>
    <property type="match status" value="2"/>
</dbReference>
<dbReference type="PANTHER" id="PTHR46558">
    <property type="entry name" value="TRACRIPTIONAL REGULATORY PROTEIN-RELATED-RELATED"/>
    <property type="match status" value="1"/>
</dbReference>
<dbReference type="PANTHER" id="PTHR46558:SF11">
    <property type="entry name" value="HTH-TYPE TRANSCRIPTIONAL REGULATOR XRE"/>
    <property type="match status" value="1"/>
</dbReference>
<dbReference type="SMART" id="SM00530">
    <property type="entry name" value="HTH_XRE"/>
    <property type="match status" value="2"/>
</dbReference>
<dbReference type="SUPFAM" id="SSF47413">
    <property type="entry name" value="lambda repressor-like DNA-binding domains"/>
    <property type="match status" value="2"/>
</dbReference>
<evidence type="ECO:0000259" key="2">
    <source>
        <dbReference type="PROSITE" id="PS50943"/>
    </source>
</evidence>
<accession>A0A1V9GCA6</accession>
<evidence type="ECO:0000256" key="1">
    <source>
        <dbReference type="ARBA" id="ARBA00023125"/>
    </source>
</evidence>
<evidence type="ECO:0000313" key="3">
    <source>
        <dbReference type="EMBL" id="OQP68098.1"/>
    </source>
</evidence>
<dbReference type="CDD" id="cd00093">
    <property type="entry name" value="HTH_XRE"/>
    <property type="match status" value="2"/>
</dbReference>
<name>A0A1V9GCA6_9BACT</name>
<protein>
    <recommendedName>
        <fullName evidence="2">HTH cro/C1-type domain-containing protein</fullName>
    </recommendedName>
</protein>
<keyword evidence="1" id="KW-0238">DNA-binding</keyword>
<feature type="domain" description="HTH cro/C1-type" evidence="2">
    <location>
        <begin position="59"/>
        <end position="107"/>
    </location>
</feature>
<keyword evidence="4" id="KW-1185">Reference proteome</keyword>
<comment type="caution">
    <text evidence="3">The sequence shown here is derived from an EMBL/GenBank/DDBJ whole genome shotgun (WGS) entry which is preliminary data.</text>
</comment>
<dbReference type="PROSITE" id="PS50943">
    <property type="entry name" value="HTH_CROC1"/>
    <property type="match status" value="1"/>
</dbReference>
<organism evidence="3 4">
    <name type="scientific">Niastella populi</name>
    <dbReference type="NCBI Taxonomy" id="550983"/>
    <lineage>
        <taxon>Bacteria</taxon>
        <taxon>Pseudomonadati</taxon>
        <taxon>Bacteroidota</taxon>
        <taxon>Chitinophagia</taxon>
        <taxon>Chitinophagales</taxon>
        <taxon>Chitinophagaceae</taxon>
        <taxon>Niastella</taxon>
    </lineage>
</organism>
<reference evidence="4" key="1">
    <citation type="submission" date="2016-04" db="EMBL/GenBank/DDBJ databases">
        <authorList>
            <person name="Chen L."/>
            <person name="Zhuang W."/>
            <person name="Wang G."/>
        </authorList>
    </citation>
    <scope>NUCLEOTIDE SEQUENCE [LARGE SCALE GENOMIC DNA]</scope>
    <source>
        <strain evidence="4">208</strain>
    </source>
</reference>
<proteinExistence type="predicted"/>
<dbReference type="InterPro" id="IPR010982">
    <property type="entry name" value="Lambda_DNA-bd_dom_sf"/>
</dbReference>
<dbReference type="Proteomes" id="UP000192276">
    <property type="component" value="Unassembled WGS sequence"/>
</dbReference>
<dbReference type="Pfam" id="PF01381">
    <property type="entry name" value="HTH_3"/>
    <property type="match status" value="1"/>
</dbReference>
<dbReference type="AlphaFoldDB" id="A0A1V9GCA6"/>